<evidence type="ECO:0000256" key="3">
    <source>
        <dbReference type="ARBA" id="ARBA00022679"/>
    </source>
</evidence>
<proteinExistence type="inferred from homology"/>
<evidence type="ECO:0000256" key="6">
    <source>
        <dbReference type="ARBA" id="ARBA00023136"/>
    </source>
</evidence>
<feature type="domain" description="Bacterial sugar transferase" evidence="8">
    <location>
        <begin position="253"/>
        <end position="433"/>
    </location>
</feature>
<feature type="transmembrane region" description="Helical" evidence="7">
    <location>
        <begin position="77"/>
        <end position="98"/>
    </location>
</feature>
<evidence type="ECO:0000313" key="9">
    <source>
        <dbReference type="EMBL" id="GAA0208053.1"/>
    </source>
</evidence>
<feature type="transmembrane region" description="Helical" evidence="7">
    <location>
        <begin position="45"/>
        <end position="65"/>
    </location>
</feature>
<dbReference type="PANTHER" id="PTHR30576">
    <property type="entry name" value="COLANIC BIOSYNTHESIS UDP-GLUCOSE LIPID CARRIER TRANSFERASE"/>
    <property type="match status" value="1"/>
</dbReference>
<dbReference type="Pfam" id="PF13727">
    <property type="entry name" value="CoA_binding_3"/>
    <property type="match status" value="1"/>
</dbReference>
<protein>
    <submittedName>
        <fullName evidence="9">Sugar transferase</fullName>
    </submittedName>
</protein>
<dbReference type="InterPro" id="IPR003362">
    <property type="entry name" value="Bact_transf"/>
</dbReference>
<evidence type="ECO:0000256" key="5">
    <source>
        <dbReference type="ARBA" id="ARBA00022989"/>
    </source>
</evidence>
<comment type="caution">
    <text evidence="9">The sequence shown here is derived from an EMBL/GenBank/DDBJ whole genome shotgun (WGS) entry which is preliminary data.</text>
</comment>
<evidence type="ECO:0000259" key="8">
    <source>
        <dbReference type="Pfam" id="PF02397"/>
    </source>
</evidence>
<dbReference type="GO" id="GO:0016740">
    <property type="term" value="F:transferase activity"/>
    <property type="evidence" value="ECO:0007669"/>
    <property type="project" value="UniProtKB-KW"/>
</dbReference>
<dbReference type="NCBIfam" id="TIGR03025">
    <property type="entry name" value="EPS_sugtrans"/>
    <property type="match status" value="1"/>
</dbReference>
<keyword evidence="3 9" id="KW-0808">Transferase</keyword>
<dbReference type="RefSeq" id="WP_304987167.1">
    <property type="nucleotide sequence ID" value="NZ_BAAACR010000005.1"/>
</dbReference>
<reference evidence="9 10" key="1">
    <citation type="journal article" date="2019" name="Int. J. Syst. Evol. Microbiol.">
        <title>The Global Catalogue of Microorganisms (GCM) 10K type strain sequencing project: providing services to taxonomists for standard genome sequencing and annotation.</title>
        <authorList>
            <consortium name="The Broad Institute Genomics Platform"/>
            <consortium name="The Broad Institute Genome Sequencing Center for Infectious Disease"/>
            <person name="Wu L."/>
            <person name="Ma J."/>
        </authorList>
    </citation>
    <scope>NUCLEOTIDE SEQUENCE [LARGE SCALE GENOMIC DNA]</scope>
    <source>
        <strain evidence="9 10">JCM 8542</strain>
    </source>
</reference>
<dbReference type="EMBL" id="BAAACR010000005">
    <property type="protein sequence ID" value="GAA0208053.1"/>
    <property type="molecule type" value="Genomic_DNA"/>
</dbReference>
<dbReference type="PANTHER" id="PTHR30576:SF0">
    <property type="entry name" value="UNDECAPRENYL-PHOSPHATE N-ACETYLGALACTOSAMINYL 1-PHOSPHATE TRANSFERASE-RELATED"/>
    <property type="match status" value="1"/>
</dbReference>
<dbReference type="Pfam" id="PF02397">
    <property type="entry name" value="Bac_transf"/>
    <property type="match status" value="1"/>
</dbReference>
<comment type="similarity">
    <text evidence="2">Belongs to the bacterial sugar transferase family.</text>
</comment>
<organism evidence="9 10">
    <name type="scientific">Selenomonas dianae</name>
    <dbReference type="NCBI Taxonomy" id="135079"/>
    <lineage>
        <taxon>Bacteria</taxon>
        <taxon>Bacillati</taxon>
        <taxon>Bacillota</taxon>
        <taxon>Negativicutes</taxon>
        <taxon>Selenomonadales</taxon>
        <taxon>Selenomonadaceae</taxon>
        <taxon>Selenomonas</taxon>
    </lineage>
</organism>
<evidence type="ECO:0000256" key="1">
    <source>
        <dbReference type="ARBA" id="ARBA00004141"/>
    </source>
</evidence>
<accession>A0ABN0T0C2</accession>
<feature type="transmembrane region" description="Helical" evidence="7">
    <location>
        <begin position="12"/>
        <end position="33"/>
    </location>
</feature>
<evidence type="ECO:0000256" key="2">
    <source>
        <dbReference type="ARBA" id="ARBA00006464"/>
    </source>
</evidence>
<gene>
    <name evidence="9" type="ORF">GCM10008919_09200</name>
</gene>
<keyword evidence="4 7" id="KW-0812">Transmembrane</keyword>
<evidence type="ECO:0000256" key="4">
    <source>
        <dbReference type="ARBA" id="ARBA00022692"/>
    </source>
</evidence>
<keyword evidence="5 7" id="KW-1133">Transmembrane helix</keyword>
<comment type="subcellular location">
    <subcellularLocation>
        <location evidence="1">Membrane</location>
        <topology evidence="1">Multi-pass membrane protein</topology>
    </subcellularLocation>
</comment>
<dbReference type="InterPro" id="IPR017475">
    <property type="entry name" value="EPS_sugar_tfrase"/>
</dbReference>
<sequence length="463" mass="53026">MEKKDFPMSQKLALLLGDMGITVLVYLFVTTVILARGSLIINFDLYQGMLPVQVILTGLLFNINGLYTIERKRFAEILLSVAVSMVQMLVLMMALTFFIREFALSRGVLLWCAGIDFVLLAAWRHLLWRYVRAHQEIHGVMLIGSEEECQHVYHRMKQQPQLAMELRSICTDLAGSDWASAAEQVDVLVICPDIRLKDKAKLVHYCNLHEKQALLIPNAYEVFCSGMTLDKIDDIPVFRPERLRLTLEQRSLKRILDITVALAGFLVALPIMILTAIAIKIFDPGPIFYSQERAGRYEKPFKVYKFRTMCVDAEKVSGPMLAQENDPRITRLGAFLRAVRLDELPQIWNVLVGDMSIVGPRPERPFFIEQFKREIPEYVYRMNVKPGITGLAQVYGKYNTTAYDKLIYDLVYIQNAGIRTDLTIILQTVCVLFQKSATEGVYDVRSKESLKEFDIQKNIYGDF</sequence>
<evidence type="ECO:0000256" key="7">
    <source>
        <dbReference type="SAM" id="Phobius"/>
    </source>
</evidence>
<feature type="transmembrane region" description="Helical" evidence="7">
    <location>
        <begin position="255"/>
        <end position="279"/>
    </location>
</feature>
<keyword evidence="6 7" id="KW-0472">Membrane</keyword>
<keyword evidence="10" id="KW-1185">Reference proteome</keyword>
<evidence type="ECO:0000313" key="10">
    <source>
        <dbReference type="Proteomes" id="UP001500399"/>
    </source>
</evidence>
<dbReference type="Proteomes" id="UP001500399">
    <property type="component" value="Unassembled WGS sequence"/>
</dbReference>
<name>A0ABN0T0C2_9FIRM</name>
<feature type="transmembrane region" description="Helical" evidence="7">
    <location>
        <begin position="104"/>
        <end position="123"/>
    </location>
</feature>